<dbReference type="Proteomes" id="UP000008130">
    <property type="component" value="Chromosome"/>
</dbReference>
<sequence length="773" mass="84171">MSATEDTIRVDTYPAGDRERAWQEALARLSLTSRPSAVSPFRSGDLAVKPSSTGARLVRLGASAQKIVGLRAGADAPTMIVFHAAGRGQIFADRRELEFADGDLSVCDMAADWSMDLRGDFQLLALELPRARLLARLGHGRVRLPVVLGASVSAAAVRPVMNALAGRFDLLGDDELGGIEIAVTELVGAALAIESKSAGDETTQVQAAHFRRVCTAIEARLSAPDLSLADIAAQENLSQRYAQRLFEREGVTFSDYLRQRRLERCRADLVDPKYRDHGIAEICCRWGFRDQAHFSRTFSLAYGMSPRALRRTAAEAAPAYPYRGRPQARVAASAPTRAAAGAGVGAPAGAAPAPPAQDGIRHHLAVGRDTVHWGYLSRTIPPALFVEPGSLVTIETLTQHAFDDHDRMIKGDAGAEDVFHWTAQGKSVDRRGAGPMNASIFGRGAGEGFGVHICTGPVYVRGAEPGDVLEIEILDIRPRPSGNPDHAGRCFGSNAAAWWGYQYHDLIEPPRPREVITIYELDAKQAVARALYSYRWTPQTDPFGVCHEIMDYPGVPVDHATVEHRHGVLRDVVVPIRPHFGFIGVAPREADMVDSIPPGYFGGNVDNWRAGKGARIYLPVAVPGALLSVGDPHLAQGDGEINGTALECSLTGDFRLALHKRDSLAERPFLDGLTYPLVETPQAWVLHGFSYQNYLKELGRNAQSEIYRKSSVDLALRSAFRTTRKFLMDRYRLDEDEAVSLMSVAVDFSITQVADGNWGVHAVIRKEIFAGRA</sequence>
<dbReference type="InterPro" id="IPR009057">
    <property type="entry name" value="Homeodomain-like_sf"/>
</dbReference>
<dbReference type="InterPro" id="IPR035418">
    <property type="entry name" value="AraC-bd_2"/>
</dbReference>
<dbReference type="InterPro" id="IPR004304">
    <property type="entry name" value="FmdA_AmdA"/>
</dbReference>
<dbReference type="KEGG" id="pgv:SL003B_2343"/>
<dbReference type="SUPFAM" id="SSF141130">
    <property type="entry name" value="Acetamidase/Formamidase-like"/>
    <property type="match status" value="1"/>
</dbReference>
<dbReference type="SMART" id="SM00342">
    <property type="entry name" value="HTH_ARAC"/>
    <property type="match status" value="1"/>
</dbReference>
<dbReference type="Pfam" id="PF12833">
    <property type="entry name" value="HTH_18"/>
    <property type="match status" value="1"/>
</dbReference>
<proteinExistence type="predicted"/>
<dbReference type="InterPro" id="IPR018060">
    <property type="entry name" value="HTH_AraC"/>
</dbReference>
<dbReference type="GO" id="GO:0043565">
    <property type="term" value="F:sequence-specific DNA binding"/>
    <property type="evidence" value="ECO:0007669"/>
    <property type="project" value="InterPro"/>
</dbReference>
<keyword evidence="5" id="KW-1185">Reference proteome</keyword>
<dbReference type="PATRIC" id="fig|991905.3.peg.2400"/>
<dbReference type="EMBL" id="CP002568">
    <property type="protein sequence ID" value="ADZ70768.1"/>
    <property type="molecule type" value="Genomic_DNA"/>
</dbReference>
<dbReference type="Gene3D" id="3.10.28.20">
    <property type="entry name" value="Acetamidase/Formamidase-like domains"/>
    <property type="match status" value="1"/>
</dbReference>
<dbReference type="Pfam" id="PF14525">
    <property type="entry name" value="AraC_binding_2"/>
    <property type="match status" value="1"/>
</dbReference>
<dbReference type="HOGENOM" id="CLU_360519_0_0_5"/>
<accession>F2J0T2</accession>
<dbReference type="SUPFAM" id="SSF46689">
    <property type="entry name" value="Homeodomain-like"/>
    <property type="match status" value="1"/>
</dbReference>
<evidence type="ECO:0000256" key="1">
    <source>
        <dbReference type="ARBA" id="ARBA00023015"/>
    </source>
</evidence>
<evidence type="ECO:0000256" key="2">
    <source>
        <dbReference type="ARBA" id="ARBA00023163"/>
    </source>
</evidence>
<organism evidence="4 5">
    <name type="scientific">Polymorphum gilvum (strain LMG 25793 / CGMCC 1.9160 / SL003B-26A1)</name>
    <dbReference type="NCBI Taxonomy" id="991905"/>
    <lineage>
        <taxon>Bacteria</taxon>
        <taxon>Pseudomonadati</taxon>
        <taxon>Pseudomonadota</taxon>
        <taxon>Alphaproteobacteria</taxon>
        <taxon>Rhodobacterales</taxon>
        <taxon>Paracoccaceae</taxon>
        <taxon>Polymorphum</taxon>
    </lineage>
</organism>
<feature type="domain" description="HTH araC/xylS-type" evidence="3">
    <location>
        <begin position="211"/>
        <end position="312"/>
    </location>
</feature>
<dbReference type="PANTHER" id="PTHR31891">
    <property type="entry name" value="FORMAMIDASE C869.04-RELATED"/>
    <property type="match status" value="1"/>
</dbReference>
<dbReference type="GO" id="GO:0016811">
    <property type="term" value="F:hydrolase activity, acting on carbon-nitrogen (but not peptide) bonds, in linear amides"/>
    <property type="evidence" value="ECO:0007669"/>
    <property type="project" value="InterPro"/>
</dbReference>
<dbReference type="Pfam" id="PF03069">
    <property type="entry name" value="FmdA_AmdA"/>
    <property type="match status" value="2"/>
</dbReference>
<dbReference type="GO" id="GO:0003700">
    <property type="term" value="F:DNA-binding transcription factor activity"/>
    <property type="evidence" value="ECO:0007669"/>
    <property type="project" value="InterPro"/>
</dbReference>
<evidence type="ECO:0000313" key="4">
    <source>
        <dbReference type="EMBL" id="ADZ70768.1"/>
    </source>
</evidence>
<reference evidence="4 5" key="1">
    <citation type="journal article" date="2011" name="J. Bacteriol.">
        <title>Complete genome sequence of Polymorphum gilvum SL003B-26A1T, a crude oil-degrading bacterium from oil-polluted saline soil.</title>
        <authorList>
            <person name="Li S.G."/>
            <person name="Tang Y.Q."/>
            <person name="Nie Y."/>
            <person name="Cai M."/>
            <person name="Wu X.L."/>
        </authorList>
    </citation>
    <scope>NUCLEOTIDE SEQUENCE [LARGE SCALE GENOMIC DNA]</scope>
    <source>
        <strain evidence="5">LMG 25793 / CGMCC 1.9160 / SL003B-26A1</strain>
    </source>
</reference>
<dbReference type="eggNOG" id="COG2421">
    <property type="taxonomic scope" value="Bacteria"/>
</dbReference>
<dbReference type="Gene3D" id="1.10.10.60">
    <property type="entry name" value="Homeodomain-like"/>
    <property type="match status" value="1"/>
</dbReference>
<dbReference type="AlphaFoldDB" id="F2J0T2"/>
<dbReference type="PANTHER" id="PTHR31891:SF1">
    <property type="entry name" value="FORMAMIDASE C869.04-RELATED"/>
    <property type="match status" value="1"/>
</dbReference>
<keyword evidence="2" id="KW-0804">Transcription</keyword>
<dbReference type="PROSITE" id="PS01124">
    <property type="entry name" value="HTH_ARAC_FAMILY_2"/>
    <property type="match status" value="1"/>
</dbReference>
<evidence type="ECO:0000259" key="3">
    <source>
        <dbReference type="PROSITE" id="PS01124"/>
    </source>
</evidence>
<dbReference type="Gene3D" id="2.60.120.580">
    <property type="entry name" value="Acetamidase/Formamidase-like domains"/>
    <property type="match status" value="2"/>
</dbReference>
<gene>
    <name evidence="4" type="ordered locus">SL003B_2343</name>
</gene>
<protein>
    <submittedName>
        <fullName evidence="4">Transcriptional regulator, AraC family with acetamidase/formamidase activity</fullName>
    </submittedName>
</protein>
<dbReference type="STRING" id="991905.SL003B_2343"/>
<keyword evidence="1" id="KW-0805">Transcription regulation</keyword>
<dbReference type="RefSeq" id="WP_013653083.1">
    <property type="nucleotide sequence ID" value="NC_015259.1"/>
</dbReference>
<evidence type="ECO:0000313" key="5">
    <source>
        <dbReference type="Proteomes" id="UP000008130"/>
    </source>
</evidence>
<dbReference type="eggNOG" id="COG2207">
    <property type="taxonomic scope" value="Bacteria"/>
</dbReference>
<name>F2J0T2_POLGS</name>
<dbReference type="OrthoDB" id="9785236at2"/>